<evidence type="ECO:0000313" key="1">
    <source>
        <dbReference type="EMBL" id="KAJ1670002.1"/>
    </source>
</evidence>
<protein>
    <submittedName>
        <fullName evidence="1">Uncharacterized protein</fullName>
    </submittedName>
</protein>
<feature type="non-terminal residue" evidence="1">
    <location>
        <position position="1"/>
    </location>
</feature>
<proteinExistence type="predicted"/>
<accession>A0ACC1HBV7</accession>
<feature type="non-terminal residue" evidence="1">
    <location>
        <position position="215"/>
    </location>
</feature>
<dbReference type="EMBL" id="JAMZIH010009525">
    <property type="protein sequence ID" value="KAJ1670002.1"/>
    <property type="molecule type" value="Genomic_DNA"/>
</dbReference>
<organism evidence="1 2">
    <name type="scientific">Spiromyces aspiralis</name>
    <dbReference type="NCBI Taxonomy" id="68401"/>
    <lineage>
        <taxon>Eukaryota</taxon>
        <taxon>Fungi</taxon>
        <taxon>Fungi incertae sedis</taxon>
        <taxon>Zoopagomycota</taxon>
        <taxon>Kickxellomycotina</taxon>
        <taxon>Kickxellomycetes</taxon>
        <taxon>Kickxellales</taxon>
        <taxon>Kickxellaceae</taxon>
        <taxon>Spiromyces</taxon>
    </lineage>
</organism>
<reference evidence="1" key="1">
    <citation type="submission" date="2022-06" db="EMBL/GenBank/DDBJ databases">
        <title>Phylogenomic reconstructions and comparative analyses of Kickxellomycotina fungi.</title>
        <authorList>
            <person name="Reynolds N.K."/>
            <person name="Stajich J.E."/>
            <person name="Barry K."/>
            <person name="Grigoriev I.V."/>
            <person name="Crous P."/>
            <person name="Smith M.E."/>
        </authorList>
    </citation>
    <scope>NUCLEOTIDE SEQUENCE</scope>
    <source>
        <strain evidence="1">RSA 2271</strain>
    </source>
</reference>
<dbReference type="Proteomes" id="UP001145114">
    <property type="component" value="Unassembled WGS sequence"/>
</dbReference>
<keyword evidence="2" id="KW-1185">Reference proteome</keyword>
<sequence length="215" mass="23022">ERLHLQFPVVEQHRVHVLRDRLPGAFCTAVGFAYAFLSRFWLAYLLLGPGLYAAISTCAAYLVQLSPHPVQSPVWSPNALAFLFLSAACTVLSWELALQVFEVVFTELARVSELSLDPNACMVDGLRKAGASGYLRCLAYRELHAVSTAGAKRRKAIYRDISRASGTIWQQVCQQCLEVVDDATAALRAANGAAPGPTGPPAGEAVGSGGAAPHD</sequence>
<gene>
    <name evidence="1" type="ORF">EV182_008473</name>
</gene>
<evidence type="ECO:0000313" key="2">
    <source>
        <dbReference type="Proteomes" id="UP001145114"/>
    </source>
</evidence>
<comment type="caution">
    <text evidence="1">The sequence shown here is derived from an EMBL/GenBank/DDBJ whole genome shotgun (WGS) entry which is preliminary data.</text>
</comment>
<name>A0ACC1HBV7_9FUNG</name>